<dbReference type="Gene3D" id="3.30.360.10">
    <property type="entry name" value="Dihydrodipicolinate Reductase, domain 2"/>
    <property type="match status" value="1"/>
</dbReference>
<feature type="active site" evidence="6">
    <location>
        <position position="115"/>
    </location>
</feature>
<dbReference type="GO" id="GO:0005737">
    <property type="term" value="C:cytoplasm"/>
    <property type="evidence" value="ECO:0007669"/>
    <property type="project" value="UniProtKB-SubCell"/>
</dbReference>
<dbReference type="KEGG" id="cpas:Clopa_0531"/>
<dbReference type="EC" id="1.2.1.38" evidence="6"/>
<dbReference type="Pfam" id="PF22698">
    <property type="entry name" value="Semialdhyde_dhC_1"/>
    <property type="match status" value="1"/>
</dbReference>
<dbReference type="EMBL" id="CP003261">
    <property type="protein sequence ID" value="AGK95581.1"/>
    <property type="molecule type" value="Genomic_DNA"/>
</dbReference>
<evidence type="ECO:0000256" key="5">
    <source>
        <dbReference type="ARBA" id="ARBA00023002"/>
    </source>
</evidence>
<dbReference type="SUPFAM" id="SSF55347">
    <property type="entry name" value="Glyceraldehyde-3-phosphate dehydrogenase-like, C-terminal domain"/>
    <property type="match status" value="1"/>
</dbReference>
<evidence type="ECO:0000259" key="7">
    <source>
        <dbReference type="SMART" id="SM00859"/>
    </source>
</evidence>
<keyword evidence="5 6" id="KW-0560">Oxidoreductase</keyword>
<dbReference type="NCBIfam" id="TIGR01851">
    <property type="entry name" value="argC_other"/>
    <property type="match status" value="1"/>
</dbReference>
<keyword evidence="1 6" id="KW-0963">Cytoplasm</keyword>
<dbReference type="UniPathway" id="UPA00068">
    <property type="reaction ID" value="UER00108"/>
</dbReference>
<evidence type="ECO:0000313" key="8">
    <source>
        <dbReference type="EMBL" id="AGK95581.1"/>
    </source>
</evidence>
<evidence type="ECO:0000256" key="6">
    <source>
        <dbReference type="HAMAP-Rule" id="MF_01110"/>
    </source>
</evidence>
<dbReference type="InterPro" id="IPR050085">
    <property type="entry name" value="AGPR"/>
</dbReference>
<dbReference type="AlphaFoldDB" id="R4K1F4"/>
<dbReference type="PATRIC" id="fig|86416.3.peg.511"/>
<dbReference type="InterPro" id="IPR000534">
    <property type="entry name" value="Semialdehyde_DH_NAD-bd"/>
</dbReference>
<evidence type="ECO:0000256" key="4">
    <source>
        <dbReference type="ARBA" id="ARBA00022857"/>
    </source>
</evidence>
<comment type="pathway">
    <text evidence="6">Amino-acid biosynthesis; L-arginine biosynthesis; N(2)-acetyl-L-ornithine from L-glutamate: step 3/4.</text>
</comment>
<dbReference type="GO" id="GO:0006526">
    <property type="term" value="P:L-arginine biosynthetic process"/>
    <property type="evidence" value="ECO:0007669"/>
    <property type="project" value="UniProtKB-UniRule"/>
</dbReference>
<dbReference type="Gene3D" id="3.40.50.720">
    <property type="entry name" value="NAD(P)-binding Rossmann-like Domain"/>
    <property type="match status" value="1"/>
</dbReference>
<dbReference type="InterPro" id="IPR058924">
    <property type="entry name" value="AGPR_dimerisation_dom"/>
</dbReference>
<name>R4K1F4_CLOPA</name>
<dbReference type="Proteomes" id="UP000013523">
    <property type="component" value="Chromosome"/>
</dbReference>
<dbReference type="RefSeq" id="WP_015613908.1">
    <property type="nucleotide sequence ID" value="NC_021182.1"/>
</dbReference>
<comment type="similarity">
    <text evidence="6">Belongs to the NAGSA dehydrogenase family. Type 2 subfamily.</text>
</comment>
<dbReference type="CDD" id="cd17896">
    <property type="entry name" value="AGPR_2_N"/>
    <property type="match status" value="1"/>
</dbReference>
<evidence type="ECO:0000256" key="3">
    <source>
        <dbReference type="ARBA" id="ARBA00022605"/>
    </source>
</evidence>
<keyword evidence="9" id="KW-1185">Reference proteome</keyword>
<dbReference type="CDD" id="cd23935">
    <property type="entry name" value="AGPR_2_C"/>
    <property type="match status" value="1"/>
</dbReference>
<protein>
    <recommendedName>
        <fullName evidence="6">N-acetyl-gamma-glutamyl-phosphate reductase</fullName>
        <shortName evidence="6">AGPR</shortName>
        <ecNumber evidence="6">1.2.1.38</ecNumber>
    </recommendedName>
    <alternativeName>
        <fullName evidence="6">N-acetyl-glutamate semialdehyde dehydrogenase</fullName>
        <shortName evidence="6">NAGSA dehydrogenase</shortName>
    </alternativeName>
</protein>
<evidence type="ECO:0000256" key="2">
    <source>
        <dbReference type="ARBA" id="ARBA00022571"/>
    </source>
</evidence>
<reference evidence="8 9" key="1">
    <citation type="submission" date="2012-01" db="EMBL/GenBank/DDBJ databases">
        <title>Complete sequence of chromosome of Clostridium pasteurianum BC1.</title>
        <authorList>
            <consortium name="US DOE Joint Genome Institute"/>
            <person name="Lucas S."/>
            <person name="Han J."/>
            <person name="Lapidus A."/>
            <person name="Cheng J.-F."/>
            <person name="Goodwin L."/>
            <person name="Pitluck S."/>
            <person name="Peters L."/>
            <person name="Mikhailova N."/>
            <person name="Teshima H."/>
            <person name="Detter J.C."/>
            <person name="Han C."/>
            <person name="Tapia R."/>
            <person name="Land M."/>
            <person name="Hauser L."/>
            <person name="Kyrpides N."/>
            <person name="Ivanova N."/>
            <person name="Pagani I."/>
            <person name="Dunn J."/>
            <person name="Taghavi S."/>
            <person name="Francis A."/>
            <person name="van der Lelie D."/>
            <person name="Woyke T."/>
        </authorList>
    </citation>
    <scope>NUCLEOTIDE SEQUENCE [LARGE SCALE GENOMIC DNA]</scope>
    <source>
        <strain evidence="8 9">BC1</strain>
    </source>
</reference>
<dbReference type="OrthoDB" id="9801289at2"/>
<evidence type="ECO:0000313" key="9">
    <source>
        <dbReference type="Proteomes" id="UP000013523"/>
    </source>
</evidence>
<dbReference type="HOGENOM" id="CLU_077118_0_0_9"/>
<dbReference type="PANTHER" id="PTHR32338">
    <property type="entry name" value="N-ACETYL-GAMMA-GLUTAMYL-PHOSPHATE REDUCTASE, CHLOROPLASTIC-RELATED-RELATED"/>
    <property type="match status" value="1"/>
</dbReference>
<keyword evidence="4 6" id="KW-0521">NADP</keyword>
<dbReference type="InterPro" id="IPR036291">
    <property type="entry name" value="NAD(P)-bd_dom_sf"/>
</dbReference>
<accession>R4K1F4</accession>
<dbReference type="PANTHER" id="PTHR32338:SF10">
    <property type="entry name" value="N-ACETYL-GAMMA-GLUTAMYL-PHOSPHATE REDUCTASE, CHLOROPLASTIC-RELATED"/>
    <property type="match status" value="1"/>
</dbReference>
<proteinExistence type="inferred from homology"/>
<gene>
    <name evidence="6" type="primary">argC</name>
    <name evidence="8" type="ORF">Clopa_0531</name>
</gene>
<comment type="catalytic activity">
    <reaction evidence="6">
        <text>N-acetyl-L-glutamate 5-semialdehyde + phosphate + NADP(+) = N-acetyl-L-glutamyl 5-phosphate + NADPH + H(+)</text>
        <dbReference type="Rhea" id="RHEA:21588"/>
        <dbReference type="ChEBI" id="CHEBI:15378"/>
        <dbReference type="ChEBI" id="CHEBI:29123"/>
        <dbReference type="ChEBI" id="CHEBI:43474"/>
        <dbReference type="ChEBI" id="CHEBI:57783"/>
        <dbReference type="ChEBI" id="CHEBI:57936"/>
        <dbReference type="ChEBI" id="CHEBI:58349"/>
        <dbReference type="EC" id="1.2.1.38"/>
    </reaction>
</comment>
<sequence length="313" mass="35128">MYNIFVDGQHGTTGLKIHEYLLKHPGVKLLNIDYEMRRDVKVRREYINNADIVFLCLPDSAAREAVALVENNHTKIIDASTAHRTKDEWAYGIPELCPKQRDKIKSSNRVTVPGCHATASIIALAPLVKGGIVPSDYPVSIFSVSGYSGGGKEMIAEYENNKDEYLKIPRQYALGLNHKHLSEIKKYSGLTYEPIFMPVVSNYYNGLAVSIPLYTNRLLKYRTAKDICDFLTEYYVGEKFIQVIPFEDESLLIDGRFNITGCNNTNMAEIFVFGNKDRIMLMTRLDNLGKGASGAAVQNMNIMLGINEETGLV</sequence>
<dbReference type="SUPFAM" id="SSF51735">
    <property type="entry name" value="NAD(P)-binding Rossmann-fold domains"/>
    <property type="match status" value="1"/>
</dbReference>
<evidence type="ECO:0000256" key="1">
    <source>
        <dbReference type="ARBA" id="ARBA00022490"/>
    </source>
</evidence>
<organism evidence="8 9">
    <name type="scientific">Clostridium pasteurianum BC1</name>
    <dbReference type="NCBI Taxonomy" id="86416"/>
    <lineage>
        <taxon>Bacteria</taxon>
        <taxon>Bacillati</taxon>
        <taxon>Bacillota</taxon>
        <taxon>Clostridia</taxon>
        <taxon>Eubacteriales</taxon>
        <taxon>Clostridiaceae</taxon>
        <taxon>Clostridium</taxon>
    </lineage>
</organism>
<feature type="domain" description="Semialdehyde dehydrogenase NAD-binding" evidence="7">
    <location>
        <begin position="3"/>
        <end position="104"/>
    </location>
</feature>
<dbReference type="eggNOG" id="COG0002">
    <property type="taxonomic scope" value="Bacteria"/>
</dbReference>
<keyword evidence="3 6" id="KW-0028">Amino-acid biosynthesis</keyword>
<dbReference type="STRING" id="86416.Clopa_0531"/>
<dbReference type="HAMAP" id="MF_01110">
    <property type="entry name" value="ArgC_type2"/>
    <property type="match status" value="1"/>
</dbReference>
<dbReference type="Pfam" id="PF01118">
    <property type="entry name" value="Semialdhyde_dh"/>
    <property type="match status" value="1"/>
</dbReference>
<dbReference type="SMART" id="SM00859">
    <property type="entry name" value="Semialdhyde_dh"/>
    <property type="match status" value="1"/>
</dbReference>
<comment type="function">
    <text evidence="6">Catalyzes the NADPH-dependent reduction of N-acetyl-5-glutamyl phosphate to yield N-acetyl-L-glutamate 5-semialdehyde.</text>
</comment>
<keyword evidence="2 6" id="KW-0055">Arginine biosynthesis</keyword>
<comment type="subcellular location">
    <subcellularLocation>
        <location evidence="6">Cytoplasm</location>
    </subcellularLocation>
</comment>
<dbReference type="GO" id="GO:0003942">
    <property type="term" value="F:N-acetyl-gamma-glutamyl-phosphate reductase activity"/>
    <property type="evidence" value="ECO:0007669"/>
    <property type="project" value="UniProtKB-UniRule"/>
</dbReference>
<dbReference type="GO" id="GO:0051287">
    <property type="term" value="F:NAD binding"/>
    <property type="evidence" value="ECO:0007669"/>
    <property type="project" value="InterPro"/>
</dbReference>
<dbReference type="InterPro" id="IPR010136">
    <property type="entry name" value="AGPR_type-2"/>
</dbReference>